<evidence type="ECO:0000313" key="4">
    <source>
        <dbReference type="Proteomes" id="UP001591681"/>
    </source>
</evidence>
<gene>
    <name evidence="3" type="ORF">ACEWY4_004665</name>
</gene>
<dbReference type="EMBL" id="JBHFQA010000004">
    <property type="protein sequence ID" value="KAL2100271.1"/>
    <property type="molecule type" value="Genomic_DNA"/>
</dbReference>
<comment type="caution">
    <text evidence="3">The sequence shown here is derived from an EMBL/GenBank/DDBJ whole genome shotgun (WGS) entry which is preliminary data.</text>
</comment>
<evidence type="ECO:0000256" key="1">
    <source>
        <dbReference type="SAM" id="MobiDB-lite"/>
    </source>
</evidence>
<dbReference type="InterPro" id="IPR035999">
    <property type="entry name" value="Sec7_dom_sf"/>
</dbReference>
<dbReference type="Gene3D" id="1.10.1000.11">
    <property type="entry name" value="Arf Nucleotide-binding Site Opener,domain 2"/>
    <property type="match status" value="1"/>
</dbReference>
<dbReference type="InterPro" id="IPR000904">
    <property type="entry name" value="Sec7_dom"/>
</dbReference>
<reference evidence="3 4" key="1">
    <citation type="submission" date="2024-09" db="EMBL/GenBank/DDBJ databases">
        <title>A chromosome-level genome assembly of Gray's grenadier anchovy, Coilia grayii.</title>
        <authorList>
            <person name="Fu Z."/>
        </authorList>
    </citation>
    <scope>NUCLEOTIDE SEQUENCE [LARGE SCALE GENOMIC DNA]</scope>
    <source>
        <strain evidence="3">G4</strain>
        <tissue evidence="3">Muscle</tissue>
    </source>
</reference>
<dbReference type="CDD" id="cd00171">
    <property type="entry name" value="Sec7"/>
    <property type="match status" value="1"/>
</dbReference>
<dbReference type="PANTHER" id="PTHR10663">
    <property type="entry name" value="GUANYL-NUCLEOTIDE EXCHANGE FACTOR"/>
    <property type="match status" value="1"/>
</dbReference>
<name>A0ABD1KMA7_9TELE</name>
<accession>A0ABD1KMA7</accession>
<dbReference type="SMART" id="SM00222">
    <property type="entry name" value="Sec7"/>
    <property type="match status" value="1"/>
</dbReference>
<evidence type="ECO:0000313" key="3">
    <source>
        <dbReference type="EMBL" id="KAL2100271.1"/>
    </source>
</evidence>
<dbReference type="Pfam" id="PF01369">
    <property type="entry name" value="Sec7"/>
    <property type="match status" value="1"/>
</dbReference>
<dbReference type="PANTHER" id="PTHR10663:SF337">
    <property type="entry name" value="PH AND SEC7 DOMAIN-CONTAINING PROTEIN 3"/>
    <property type="match status" value="1"/>
</dbReference>
<organism evidence="3 4">
    <name type="scientific">Coilia grayii</name>
    <name type="common">Gray's grenadier anchovy</name>
    <dbReference type="NCBI Taxonomy" id="363190"/>
    <lineage>
        <taxon>Eukaryota</taxon>
        <taxon>Metazoa</taxon>
        <taxon>Chordata</taxon>
        <taxon>Craniata</taxon>
        <taxon>Vertebrata</taxon>
        <taxon>Euteleostomi</taxon>
        <taxon>Actinopterygii</taxon>
        <taxon>Neopterygii</taxon>
        <taxon>Teleostei</taxon>
        <taxon>Clupei</taxon>
        <taxon>Clupeiformes</taxon>
        <taxon>Clupeoidei</taxon>
        <taxon>Engraulidae</taxon>
        <taxon>Coilinae</taxon>
        <taxon>Coilia</taxon>
    </lineage>
</organism>
<sequence length="284" mass="31126">MKECRSDGDLKEALSGWDLDMGSTERLKDSSSSDALHNNSSGGGGGGGGGGGNRGDQEAARRLARRLYHLEGFRRSDVAKHLGKNNDFSKMVAEEYLTFFDFTGMTLDQSLRTFLKAFALMGETQERERVLIHYSNRYYQCNPTIIASRDGVHCLTCALMLLNTDLHGHNIGKKMTCQEFINNLDGLNEGQDFPRELLKSSRAAAISLVIKNEQAVGTSLPPDSRLPRASSHARPVLLLARAEVWLRLSPAPADQNTTRLGTGLRCPGKKGNEFALPTALSQQT</sequence>
<evidence type="ECO:0000259" key="2">
    <source>
        <dbReference type="PROSITE" id="PS50190"/>
    </source>
</evidence>
<dbReference type="PROSITE" id="PS50190">
    <property type="entry name" value="SEC7"/>
    <property type="match status" value="1"/>
</dbReference>
<dbReference type="AlphaFoldDB" id="A0ABD1KMA7"/>
<protein>
    <recommendedName>
        <fullName evidence="2">SEC7 domain-containing protein</fullName>
    </recommendedName>
</protein>
<keyword evidence="4" id="KW-1185">Reference proteome</keyword>
<dbReference type="InterPro" id="IPR023394">
    <property type="entry name" value="Sec7_C_sf"/>
</dbReference>
<dbReference type="SUPFAM" id="SSF48425">
    <property type="entry name" value="Sec7 domain"/>
    <property type="match status" value="1"/>
</dbReference>
<feature type="region of interest" description="Disordered" evidence="1">
    <location>
        <begin position="21"/>
        <end position="58"/>
    </location>
</feature>
<feature type="compositionally biased region" description="Gly residues" evidence="1">
    <location>
        <begin position="41"/>
        <end position="54"/>
    </location>
</feature>
<proteinExistence type="predicted"/>
<feature type="domain" description="SEC7" evidence="2">
    <location>
        <begin position="55"/>
        <end position="200"/>
    </location>
</feature>
<dbReference type="Proteomes" id="UP001591681">
    <property type="component" value="Unassembled WGS sequence"/>
</dbReference>
<feature type="region of interest" description="Disordered" evidence="1">
    <location>
        <begin position="256"/>
        <end position="284"/>
    </location>
</feature>